<reference evidence="2" key="1">
    <citation type="submission" date="2021-02" db="EMBL/GenBank/DDBJ databases">
        <authorList>
            <person name="Nowell W R."/>
        </authorList>
    </citation>
    <scope>NUCLEOTIDE SEQUENCE</scope>
</reference>
<comment type="caution">
    <text evidence="2">The sequence shown here is derived from an EMBL/GenBank/DDBJ whole genome shotgun (WGS) entry which is preliminary data.</text>
</comment>
<name>A0A813V0X8_ADIRI</name>
<feature type="coiled-coil region" evidence="1">
    <location>
        <begin position="101"/>
        <end position="128"/>
    </location>
</feature>
<dbReference type="Proteomes" id="UP000663828">
    <property type="component" value="Unassembled WGS sequence"/>
</dbReference>
<organism evidence="2 3">
    <name type="scientific">Adineta ricciae</name>
    <name type="common">Rotifer</name>
    <dbReference type="NCBI Taxonomy" id="249248"/>
    <lineage>
        <taxon>Eukaryota</taxon>
        <taxon>Metazoa</taxon>
        <taxon>Spiralia</taxon>
        <taxon>Gnathifera</taxon>
        <taxon>Rotifera</taxon>
        <taxon>Eurotatoria</taxon>
        <taxon>Bdelloidea</taxon>
        <taxon>Adinetida</taxon>
        <taxon>Adinetidae</taxon>
        <taxon>Adineta</taxon>
    </lineage>
</organism>
<protein>
    <recommendedName>
        <fullName evidence="4">B box-type domain-containing protein</fullName>
    </recommendedName>
</protein>
<keyword evidence="3" id="KW-1185">Reference proteome</keyword>
<evidence type="ECO:0000256" key="1">
    <source>
        <dbReference type="SAM" id="Coils"/>
    </source>
</evidence>
<dbReference type="EMBL" id="CAJNOR010000195">
    <property type="protein sequence ID" value="CAF0835583.1"/>
    <property type="molecule type" value="Genomic_DNA"/>
</dbReference>
<proteinExistence type="predicted"/>
<gene>
    <name evidence="2" type="ORF">XAT740_LOCUS4689</name>
</gene>
<evidence type="ECO:0000313" key="3">
    <source>
        <dbReference type="Proteomes" id="UP000663828"/>
    </source>
</evidence>
<evidence type="ECO:0008006" key="4">
    <source>
        <dbReference type="Google" id="ProtNLM"/>
    </source>
</evidence>
<sequence>MSQPCAIKNCKRASRTLCHCCNQNLCRDHFNEHDDLLNSKLVPLADEVNTLNDRISAINLNDMMGECRQELDQWRRNCYKTIDDLYHQKCQELQEYVSTRIDSQRQRVTELRTQMAELIDKQETTKQDIADVTSTIHDLAQSIESIEQNIAQVDTTPLKLDDTMIRIGEVKTQTCILSKLSTPSHTIGRSPTTWNAVAANDRFLLMHNNSKLCLVDGTYSVVKCANWEYGLILGMCWSSSFNCFIVLTKQKIFLFNENTATISEIHDIQNGNWHACGCSDYSLYLSQSDSNSSVFQFSLPSTHLARRLVTNQNENREQIDSITCNRGTILLALNNITIQAKTIQLRSENTFSILWSFQLDVTYNSNRTRCCSLSQNQWLVTDWYTSRIFHLTQNGLLKATCTYSSRTYDIILFHSNILTILTDGRIDFHKI</sequence>
<accession>A0A813V0X8</accession>
<dbReference type="AlphaFoldDB" id="A0A813V0X8"/>
<keyword evidence="1" id="KW-0175">Coiled coil</keyword>
<evidence type="ECO:0000313" key="2">
    <source>
        <dbReference type="EMBL" id="CAF0835583.1"/>
    </source>
</evidence>